<reference evidence="1" key="1">
    <citation type="submission" date="2018-05" db="EMBL/GenBank/DDBJ databases">
        <authorList>
            <person name="Lanie J.A."/>
            <person name="Ng W.-L."/>
            <person name="Kazmierczak K.M."/>
            <person name="Andrzejewski T.M."/>
            <person name="Davidsen T.M."/>
            <person name="Wayne K.J."/>
            <person name="Tettelin H."/>
            <person name="Glass J.I."/>
            <person name="Rusch D."/>
            <person name="Podicherti R."/>
            <person name="Tsui H.-C.T."/>
            <person name="Winkler M.E."/>
        </authorList>
    </citation>
    <scope>NUCLEOTIDE SEQUENCE</scope>
</reference>
<accession>A0A382NBQ3</accession>
<name>A0A382NBQ3_9ZZZZ</name>
<sequence>MRFSEFKQTLKTNPMLEYDPKTTDKQLKDLIIQRLRTEDDRDMLDKIYQALNKSTLDERISGVLATDEDAKGKLKVFAGIVMNTEGTFEEKNNFVQNYNSGFIDTDKLRSPNQVHSYNEWIMGDTFVKRVFNELYKYTPQGIGAGEYALAVLSPNIQFSGRSAEMAGDLVIDGVMTEVKAKASAGGRFYDGRKAKMNQRAVEGKFKSLGIEVGKGISANMFVRHRPNIDPNELPSLVDTIIKGAFTFIKDDESQKLRSALTNGDSNVIKKEWGLLSYPNYQRMSKFESMLLLDGPKAHSLYFTDVEAVSSILKVGQPYVCGPDQQVHPQIEFAI</sequence>
<protein>
    <submittedName>
        <fullName evidence="1">Uncharacterized protein</fullName>
    </submittedName>
</protein>
<dbReference type="EMBL" id="UINC01098465">
    <property type="protein sequence ID" value="SVC57001.1"/>
    <property type="molecule type" value="Genomic_DNA"/>
</dbReference>
<dbReference type="AlphaFoldDB" id="A0A382NBQ3"/>
<evidence type="ECO:0000313" key="1">
    <source>
        <dbReference type="EMBL" id="SVC57001.1"/>
    </source>
</evidence>
<proteinExistence type="predicted"/>
<gene>
    <name evidence="1" type="ORF">METZ01_LOCUS309855</name>
</gene>
<organism evidence="1">
    <name type="scientific">marine metagenome</name>
    <dbReference type="NCBI Taxonomy" id="408172"/>
    <lineage>
        <taxon>unclassified sequences</taxon>
        <taxon>metagenomes</taxon>
        <taxon>ecological metagenomes</taxon>
    </lineage>
</organism>